<gene>
    <name evidence="2" type="ORF">PHLGIDRAFT_415660</name>
</gene>
<dbReference type="HOGENOM" id="CLU_1444261_0_0_1"/>
<proteinExistence type="predicted"/>
<accession>A0A0C3PLT2</accession>
<evidence type="ECO:0000313" key="3">
    <source>
        <dbReference type="Proteomes" id="UP000053257"/>
    </source>
</evidence>
<name>A0A0C3PLT2_PHLG1</name>
<dbReference type="AlphaFoldDB" id="A0A0C3PLT2"/>
<keyword evidence="1" id="KW-1133">Transmembrane helix</keyword>
<feature type="transmembrane region" description="Helical" evidence="1">
    <location>
        <begin position="12"/>
        <end position="36"/>
    </location>
</feature>
<evidence type="ECO:0000313" key="2">
    <source>
        <dbReference type="EMBL" id="KIP07493.1"/>
    </source>
</evidence>
<dbReference type="EMBL" id="KN840496">
    <property type="protein sequence ID" value="KIP07493.1"/>
    <property type="molecule type" value="Genomic_DNA"/>
</dbReference>
<keyword evidence="1" id="KW-0472">Membrane</keyword>
<protein>
    <submittedName>
        <fullName evidence="2">Uncharacterized protein</fullName>
    </submittedName>
</protein>
<sequence length="188" mass="21224">PNTTSPSLTRLVLLRLFCLALALGPVLHIFSVRLRLSGRARYGRQRGRSGDIHVRWLVRSVRRIHRSRLDVGQVVGFNMLALREVAGQERALHHCGHRCGRLLALGLPDRRLERGGHDNERRRLALDDLVLSAEQHRRVPDGHNDGRKGLAGLGARVEVMVLVRSGCSWARVYRENDGECRKDEEEAA</sequence>
<dbReference type="Proteomes" id="UP000053257">
    <property type="component" value="Unassembled WGS sequence"/>
</dbReference>
<keyword evidence="1" id="KW-0812">Transmembrane</keyword>
<evidence type="ECO:0000256" key="1">
    <source>
        <dbReference type="SAM" id="Phobius"/>
    </source>
</evidence>
<organism evidence="2 3">
    <name type="scientific">Phlebiopsis gigantea (strain 11061_1 CR5-6)</name>
    <name type="common">White-rot fungus</name>
    <name type="synonym">Peniophora gigantea</name>
    <dbReference type="NCBI Taxonomy" id="745531"/>
    <lineage>
        <taxon>Eukaryota</taxon>
        <taxon>Fungi</taxon>
        <taxon>Dikarya</taxon>
        <taxon>Basidiomycota</taxon>
        <taxon>Agaricomycotina</taxon>
        <taxon>Agaricomycetes</taxon>
        <taxon>Polyporales</taxon>
        <taxon>Phanerochaetaceae</taxon>
        <taxon>Phlebiopsis</taxon>
    </lineage>
</organism>
<reference evidence="2 3" key="1">
    <citation type="journal article" date="2014" name="PLoS Genet.">
        <title>Analysis of the Phlebiopsis gigantea genome, transcriptome and secretome provides insight into its pioneer colonization strategies of wood.</title>
        <authorList>
            <person name="Hori C."/>
            <person name="Ishida T."/>
            <person name="Igarashi K."/>
            <person name="Samejima M."/>
            <person name="Suzuki H."/>
            <person name="Master E."/>
            <person name="Ferreira P."/>
            <person name="Ruiz-Duenas F.J."/>
            <person name="Held B."/>
            <person name="Canessa P."/>
            <person name="Larrondo L.F."/>
            <person name="Schmoll M."/>
            <person name="Druzhinina I.S."/>
            <person name="Kubicek C.P."/>
            <person name="Gaskell J.A."/>
            <person name="Kersten P."/>
            <person name="St John F."/>
            <person name="Glasner J."/>
            <person name="Sabat G."/>
            <person name="Splinter BonDurant S."/>
            <person name="Syed K."/>
            <person name="Yadav J."/>
            <person name="Mgbeahuruike A.C."/>
            <person name="Kovalchuk A."/>
            <person name="Asiegbu F.O."/>
            <person name="Lackner G."/>
            <person name="Hoffmeister D."/>
            <person name="Rencoret J."/>
            <person name="Gutierrez A."/>
            <person name="Sun H."/>
            <person name="Lindquist E."/>
            <person name="Barry K."/>
            <person name="Riley R."/>
            <person name="Grigoriev I.V."/>
            <person name="Henrissat B."/>
            <person name="Kues U."/>
            <person name="Berka R.M."/>
            <person name="Martinez A.T."/>
            <person name="Covert S.F."/>
            <person name="Blanchette R.A."/>
            <person name="Cullen D."/>
        </authorList>
    </citation>
    <scope>NUCLEOTIDE SEQUENCE [LARGE SCALE GENOMIC DNA]</scope>
    <source>
        <strain evidence="2 3">11061_1 CR5-6</strain>
    </source>
</reference>
<keyword evidence="3" id="KW-1185">Reference proteome</keyword>
<feature type="non-terminal residue" evidence="2">
    <location>
        <position position="1"/>
    </location>
</feature>